<gene>
    <name evidence="2" type="ORF">ACELLULO517_07070</name>
</gene>
<dbReference type="PANTHER" id="PTHR43218:SF1">
    <property type="entry name" value="PHOSPHORIBOSYLTRANSFERASE"/>
    <property type="match status" value="1"/>
</dbReference>
<protein>
    <submittedName>
        <fullName evidence="2">Phosphoribosyltransferase</fullName>
    </submittedName>
</protein>
<dbReference type="SUPFAM" id="SSF53271">
    <property type="entry name" value="PRTase-like"/>
    <property type="match status" value="1"/>
</dbReference>
<accession>A0A964E2U1</accession>
<dbReference type="GO" id="GO:0016757">
    <property type="term" value="F:glycosyltransferase activity"/>
    <property type="evidence" value="ECO:0007669"/>
    <property type="project" value="UniProtKB-KW"/>
</dbReference>
<comment type="caution">
    <text evidence="2">The sequence shown here is derived from an EMBL/GenBank/DDBJ whole genome shotgun (WGS) entry which is preliminary data.</text>
</comment>
<keyword evidence="2" id="KW-0328">Glycosyltransferase</keyword>
<dbReference type="Pfam" id="PF00156">
    <property type="entry name" value="Pribosyltran"/>
    <property type="match status" value="1"/>
</dbReference>
<dbReference type="InterPro" id="IPR000836">
    <property type="entry name" value="PRTase_dom"/>
</dbReference>
<reference evidence="2 3" key="1">
    <citation type="journal article" date="2021" name="Microorganisms">
        <title>Acidisoma silvae sp. nov. and Acidisomacellulosilytica sp. nov., Two Acidophilic Bacteria Isolated from Decaying Wood, Hydrolyzing Cellulose and Producing Poly-3-hydroxybutyrate.</title>
        <authorList>
            <person name="Mieszkin S."/>
            <person name="Pouder E."/>
            <person name="Uroz S."/>
            <person name="Simon-Colin C."/>
            <person name="Alain K."/>
        </authorList>
    </citation>
    <scope>NUCLEOTIDE SEQUENCE [LARGE SCALE GENOMIC DNA]</scope>
    <source>
        <strain evidence="2 3">HW T5.17</strain>
    </source>
</reference>
<dbReference type="PANTHER" id="PTHR43218">
    <property type="entry name" value="PHOSPHORIBOSYLTRANSFERASE-RELATED"/>
    <property type="match status" value="1"/>
</dbReference>
<dbReference type="CDD" id="cd06223">
    <property type="entry name" value="PRTases_typeI"/>
    <property type="match status" value="1"/>
</dbReference>
<evidence type="ECO:0000313" key="3">
    <source>
        <dbReference type="Proteomes" id="UP000721844"/>
    </source>
</evidence>
<dbReference type="NCBIfam" id="NF004689">
    <property type="entry name" value="PRK06031.1"/>
    <property type="match status" value="1"/>
</dbReference>
<organism evidence="2 3">
    <name type="scientific">Acidisoma cellulosilyticum</name>
    <dbReference type="NCBI Taxonomy" id="2802395"/>
    <lineage>
        <taxon>Bacteria</taxon>
        <taxon>Pseudomonadati</taxon>
        <taxon>Pseudomonadota</taxon>
        <taxon>Alphaproteobacteria</taxon>
        <taxon>Acetobacterales</taxon>
        <taxon>Acidocellaceae</taxon>
        <taxon>Acidisoma</taxon>
    </lineage>
</organism>
<dbReference type="Gene3D" id="3.40.50.2020">
    <property type="match status" value="1"/>
</dbReference>
<name>A0A964E2U1_9PROT</name>
<proteinExistence type="predicted"/>
<dbReference type="EMBL" id="JAESVA010000002">
    <property type="protein sequence ID" value="MCB8879990.1"/>
    <property type="molecule type" value="Genomic_DNA"/>
</dbReference>
<keyword evidence="3" id="KW-1185">Reference proteome</keyword>
<dbReference type="RefSeq" id="WP_227306602.1">
    <property type="nucleotide sequence ID" value="NZ_JAESVA010000002.1"/>
</dbReference>
<keyword evidence="2" id="KW-0808">Transferase</keyword>
<dbReference type="Proteomes" id="UP000721844">
    <property type="component" value="Unassembled WGS sequence"/>
</dbReference>
<feature type="domain" description="Phosphoribosyltransferase" evidence="1">
    <location>
        <begin position="48"/>
        <end position="184"/>
    </location>
</feature>
<dbReference type="InterPro" id="IPR029057">
    <property type="entry name" value="PRTase-like"/>
</dbReference>
<evidence type="ECO:0000259" key="1">
    <source>
        <dbReference type="Pfam" id="PF00156"/>
    </source>
</evidence>
<evidence type="ECO:0000313" key="2">
    <source>
        <dbReference type="EMBL" id="MCB8879990.1"/>
    </source>
</evidence>
<dbReference type="AlphaFoldDB" id="A0A964E2U1"/>
<sequence>MEGFWQDFSTAPAVGPAYGDRYSVMLGERVLDLPIRPLPQEDKAVASLIANQASFAVIDQLTEAMADLAAGFQPDVVVGLPTLGLTFAPGIARALGHPNYVPLGYSRKFWYRDDLSVPISSITSPDAEKQLFIDPLILPRIAGRRVLVVDDVASTGRSLLAVAKLLAACDVTVAGAVVAMRQGAHDPAADPFPIAHVFTTPRFTRRADGWWPER</sequence>